<dbReference type="Gene3D" id="3.30.70.360">
    <property type="match status" value="1"/>
</dbReference>
<name>A0A6J5YR10_9ZZZZ</name>
<dbReference type="EMBL" id="CAESAG010000016">
    <property type="protein sequence ID" value="CAB4331362.1"/>
    <property type="molecule type" value="Genomic_DNA"/>
</dbReference>
<dbReference type="InterPro" id="IPR017150">
    <property type="entry name" value="Pept_M20_glutamate_carboxypep"/>
</dbReference>
<dbReference type="InterPro" id="IPR050072">
    <property type="entry name" value="Peptidase_M20A"/>
</dbReference>
<dbReference type="PIRSF" id="PIRSF037238">
    <property type="entry name" value="Carboxypeptidase_G2"/>
    <property type="match status" value="1"/>
</dbReference>
<evidence type="ECO:0000259" key="3">
    <source>
        <dbReference type="Pfam" id="PF07687"/>
    </source>
</evidence>
<feature type="domain" description="Peptidase M20 dimerisation" evidence="3">
    <location>
        <begin position="168"/>
        <end position="264"/>
    </location>
</feature>
<dbReference type="GO" id="GO:0016787">
    <property type="term" value="F:hydrolase activity"/>
    <property type="evidence" value="ECO:0007669"/>
    <property type="project" value="UniProtKB-KW"/>
</dbReference>
<accession>A0A6J5YR10</accession>
<dbReference type="InterPro" id="IPR011650">
    <property type="entry name" value="Peptidase_M20_dimer"/>
</dbReference>
<dbReference type="Pfam" id="PF01546">
    <property type="entry name" value="Peptidase_M20"/>
    <property type="match status" value="1"/>
</dbReference>
<evidence type="ECO:0000313" key="4">
    <source>
        <dbReference type="EMBL" id="CAB4331362.1"/>
    </source>
</evidence>
<organism evidence="4">
    <name type="scientific">freshwater metagenome</name>
    <dbReference type="NCBI Taxonomy" id="449393"/>
    <lineage>
        <taxon>unclassified sequences</taxon>
        <taxon>metagenomes</taxon>
        <taxon>ecological metagenomes</taxon>
    </lineage>
</organism>
<dbReference type="Gene3D" id="3.40.630.10">
    <property type="entry name" value="Zn peptidases"/>
    <property type="match status" value="1"/>
</dbReference>
<dbReference type="InterPro" id="IPR002933">
    <property type="entry name" value="Peptidase_M20"/>
</dbReference>
<dbReference type="SUPFAM" id="SSF53187">
    <property type="entry name" value="Zn-dependent exopeptidases"/>
    <property type="match status" value="1"/>
</dbReference>
<dbReference type="Pfam" id="PF07687">
    <property type="entry name" value="M20_dimer"/>
    <property type="match status" value="1"/>
</dbReference>
<keyword evidence="2" id="KW-0378">Hydrolase</keyword>
<dbReference type="AlphaFoldDB" id="A0A6J5YR10"/>
<proteinExistence type="predicted"/>
<dbReference type="SUPFAM" id="SSF55031">
    <property type="entry name" value="Bacterial exopeptidase dimerisation domain"/>
    <property type="match status" value="1"/>
</dbReference>
<evidence type="ECO:0000256" key="2">
    <source>
        <dbReference type="ARBA" id="ARBA00022801"/>
    </source>
</evidence>
<dbReference type="InterPro" id="IPR036264">
    <property type="entry name" value="Bact_exopeptidase_dim_dom"/>
</dbReference>
<reference evidence="4" key="1">
    <citation type="submission" date="2020-05" db="EMBL/GenBank/DDBJ databases">
        <authorList>
            <person name="Chiriac C."/>
            <person name="Salcher M."/>
            <person name="Ghai R."/>
            <person name="Kavagutti S V."/>
        </authorList>
    </citation>
    <scope>NUCLEOTIDE SEQUENCE</scope>
</reference>
<sequence length="366" mass="38764">MTSEKRAEYGRLTPMLADLEALVRCESPSDDLAACRSVVALASEIAERVLGKAAQVKEIDGRPVFWWGAEKPEIVLLAHLDTVWPHGSYQPLWEINGDVLRGPGTFDMKAGFIQALYALKGIEGSVALIATTDEETGSHASKALIKEVSSHAKAVLVLEASLDGKVKTGRKGTAMYQIKVRGLASHAGLEPEKGVNSTTEIAHAILKLSALENLEHGTTVVPTLLSSGNTTNTVPDLAILDIDARSFSQAELERVDREIKSFASVNPKAELEITGGLNRPPLQPTSTKALYERAEKVAAKLGMPPLGCAEVGGASDGNFAAAAGAQVLDGLGAVGGGAHAPSEWVKVSTMQERSDFLHAFIQELLS</sequence>
<keyword evidence="1" id="KW-0479">Metal-binding</keyword>
<evidence type="ECO:0000256" key="1">
    <source>
        <dbReference type="ARBA" id="ARBA00022723"/>
    </source>
</evidence>
<dbReference type="PANTHER" id="PTHR43808">
    <property type="entry name" value="ACETYLORNITHINE DEACETYLASE"/>
    <property type="match status" value="1"/>
</dbReference>
<dbReference type="GO" id="GO:0046872">
    <property type="term" value="F:metal ion binding"/>
    <property type="evidence" value="ECO:0007669"/>
    <property type="project" value="UniProtKB-KW"/>
</dbReference>
<protein>
    <submittedName>
        <fullName evidence="4">Unannotated protein</fullName>
    </submittedName>
</protein>
<dbReference type="PANTHER" id="PTHR43808:SF9">
    <property type="entry name" value="BLL0789 PROTEIN"/>
    <property type="match status" value="1"/>
</dbReference>
<gene>
    <name evidence="4" type="ORF">UFOPK4080_00199</name>
</gene>